<feature type="compositionally biased region" description="Acidic residues" evidence="1">
    <location>
        <begin position="12"/>
        <end position="48"/>
    </location>
</feature>
<protein>
    <submittedName>
        <fullName evidence="2">Uncharacterized protein</fullName>
    </submittedName>
</protein>
<comment type="caution">
    <text evidence="2">The sequence shown here is derived from an EMBL/GenBank/DDBJ whole genome shotgun (WGS) entry which is preliminary data.</text>
</comment>
<dbReference type="OrthoDB" id="2386115at2759"/>
<proteinExistence type="predicted"/>
<evidence type="ECO:0000313" key="3">
    <source>
        <dbReference type="Proteomes" id="UP000439903"/>
    </source>
</evidence>
<reference evidence="2 3" key="1">
    <citation type="journal article" date="2019" name="Environ. Microbiol.">
        <title>At the nexus of three kingdoms: the genome of the mycorrhizal fungus Gigaspora margarita provides insights into plant, endobacterial and fungal interactions.</title>
        <authorList>
            <person name="Venice F."/>
            <person name="Ghignone S."/>
            <person name="Salvioli di Fossalunga A."/>
            <person name="Amselem J."/>
            <person name="Novero M."/>
            <person name="Xianan X."/>
            <person name="Sedzielewska Toro K."/>
            <person name="Morin E."/>
            <person name="Lipzen A."/>
            <person name="Grigoriev I.V."/>
            <person name="Henrissat B."/>
            <person name="Martin F.M."/>
            <person name="Bonfante P."/>
        </authorList>
    </citation>
    <scope>NUCLEOTIDE SEQUENCE [LARGE SCALE GENOMIC DNA]</scope>
    <source>
        <strain evidence="2 3">BEG34</strain>
    </source>
</reference>
<dbReference type="Proteomes" id="UP000439903">
    <property type="component" value="Unassembled WGS sequence"/>
</dbReference>
<feature type="region of interest" description="Disordered" evidence="1">
    <location>
        <begin position="1"/>
        <end position="95"/>
    </location>
</feature>
<feature type="compositionally biased region" description="Basic and acidic residues" evidence="1">
    <location>
        <begin position="1"/>
        <end position="11"/>
    </location>
</feature>
<evidence type="ECO:0000256" key="1">
    <source>
        <dbReference type="SAM" id="MobiDB-lite"/>
    </source>
</evidence>
<feature type="compositionally biased region" description="Acidic residues" evidence="1">
    <location>
        <begin position="57"/>
        <end position="86"/>
    </location>
</feature>
<gene>
    <name evidence="2" type="ORF">F8M41_000529</name>
</gene>
<dbReference type="AlphaFoldDB" id="A0A8H3XGQ3"/>
<name>A0A8H3XGQ3_GIGMA</name>
<sequence>MSEGEESKKESDEESDEESNEESNEESDEESGNESEENSEEESQEELGEELKNELQQESEEESQEESQEDLDELQEELENQSEESQELQNELQKKPKLPLTSFRVSYKTKTSNVAKKQMLFEGLLLELTTITTTFNETITSIQNINQDNKSLKSVGEMLAKLYQDAWIQEIEEKKIIQKTIRSWYDYAEQFENYVSKLVDTGIKNKTARSQIYDEIEPFILSNSMRNNLRVKTHKARKIYKLFKGVGVDKIERVKRYSADQISYINMDRIQLLISCVNKYM</sequence>
<accession>A0A8H3XGQ3</accession>
<keyword evidence="3" id="KW-1185">Reference proteome</keyword>
<dbReference type="EMBL" id="WTPW01001038">
    <property type="protein sequence ID" value="KAF0460899.1"/>
    <property type="molecule type" value="Genomic_DNA"/>
</dbReference>
<organism evidence="2 3">
    <name type="scientific">Gigaspora margarita</name>
    <dbReference type="NCBI Taxonomy" id="4874"/>
    <lineage>
        <taxon>Eukaryota</taxon>
        <taxon>Fungi</taxon>
        <taxon>Fungi incertae sedis</taxon>
        <taxon>Mucoromycota</taxon>
        <taxon>Glomeromycotina</taxon>
        <taxon>Glomeromycetes</taxon>
        <taxon>Diversisporales</taxon>
        <taxon>Gigasporaceae</taxon>
        <taxon>Gigaspora</taxon>
    </lineage>
</organism>
<evidence type="ECO:0000313" key="2">
    <source>
        <dbReference type="EMBL" id="KAF0460899.1"/>
    </source>
</evidence>